<dbReference type="InterPro" id="IPR001283">
    <property type="entry name" value="CRISP-related"/>
</dbReference>
<dbReference type="OrthoDB" id="414826at2759"/>
<dbReference type="InterPro" id="IPR035940">
    <property type="entry name" value="CAP_sf"/>
</dbReference>
<dbReference type="PANTHER" id="PTHR10334">
    <property type="entry name" value="CYSTEINE-RICH SECRETORY PROTEIN-RELATED"/>
    <property type="match status" value="1"/>
</dbReference>
<evidence type="ECO:0000313" key="2">
    <source>
        <dbReference type="EMBL" id="KIH62299.1"/>
    </source>
</evidence>
<protein>
    <recommendedName>
        <fullName evidence="1">SCP domain-containing protein</fullName>
    </recommendedName>
</protein>
<gene>
    <name evidence="2" type="ORF">ANCDUO_07421</name>
</gene>
<evidence type="ECO:0000313" key="3">
    <source>
        <dbReference type="Proteomes" id="UP000054047"/>
    </source>
</evidence>
<sequence>MNRMMNFTPGIPRDKPELTPFTQMVWAATTKVGCVVVRCNNNQAFTVCRYSPRGNIVGQRVYVPGPVCSGCSSNCDPAFGLCNTP</sequence>
<dbReference type="Proteomes" id="UP000054047">
    <property type="component" value="Unassembled WGS sequence"/>
</dbReference>
<feature type="domain" description="SCP" evidence="1">
    <location>
        <begin position="20"/>
        <end position="50"/>
    </location>
</feature>
<dbReference type="AlphaFoldDB" id="A0A0C2GTG7"/>
<organism evidence="2 3">
    <name type="scientific">Ancylostoma duodenale</name>
    <dbReference type="NCBI Taxonomy" id="51022"/>
    <lineage>
        <taxon>Eukaryota</taxon>
        <taxon>Metazoa</taxon>
        <taxon>Ecdysozoa</taxon>
        <taxon>Nematoda</taxon>
        <taxon>Chromadorea</taxon>
        <taxon>Rhabditida</taxon>
        <taxon>Rhabditina</taxon>
        <taxon>Rhabditomorpha</taxon>
        <taxon>Strongyloidea</taxon>
        <taxon>Ancylostomatidae</taxon>
        <taxon>Ancylostomatinae</taxon>
        <taxon>Ancylostoma</taxon>
    </lineage>
</organism>
<name>A0A0C2GTG7_9BILA</name>
<dbReference type="PRINTS" id="PR00837">
    <property type="entry name" value="V5TPXLIKE"/>
</dbReference>
<evidence type="ECO:0000259" key="1">
    <source>
        <dbReference type="Pfam" id="PF00188"/>
    </source>
</evidence>
<proteinExistence type="predicted"/>
<dbReference type="InterPro" id="IPR014044">
    <property type="entry name" value="CAP_dom"/>
</dbReference>
<reference evidence="2" key="1">
    <citation type="submission" date="2013-12" db="EMBL/GenBank/DDBJ databases">
        <title>Draft genome of the parsitic nematode Ancylostoma duodenale.</title>
        <authorList>
            <person name="Mitreva M."/>
        </authorList>
    </citation>
    <scope>NUCLEOTIDE SEQUENCE [LARGE SCALE GENOMIC DNA]</scope>
    <source>
        <strain evidence="2">Zhejiang</strain>
    </source>
</reference>
<dbReference type="Pfam" id="PF00188">
    <property type="entry name" value="CAP"/>
    <property type="match status" value="1"/>
</dbReference>
<keyword evidence="3" id="KW-1185">Reference proteome</keyword>
<dbReference type="Gene3D" id="3.40.33.10">
    <property type="entry name" value="CAP"/>
    <property type="match status" value="1"/>
</dbReference>
<dbReference type="EMBL" id="KN729422">
    <property type="protein sequence ID" value="KIH62299.1"/>
    <property type="molecule type" value="Genomic_DNA"/>
</dbReference>
<dbReference type="SUPFAM" id="SSF55797">
    <property type="entry name" value="PR-1-like"/>
    <property type="match status" value="1"/>
</dbReference>
<accession>A0A0C2GTG7</accession>